<feature type="transmembrane region" description="Helical" evidence="2">
    <location>
        <begin position="313"/>
        <end position="333"/>
    </location>
</feature>
<evidence type="ECO:0000313" key="4">
    <source>
        <dbReference type="Proteomes" id="UP000612055"/>
    </source>
</evidence>
<dbReference type="EMBL" id="JAEHOE010000016">
    <property type="protein sequence ID" value="KAG2496947.1"/>
    <property type="molecule type" value="Genomic_DNA"/>
</dbReference>
<name>A0A836C2M0_9CHLO</name>
<comment type="caution">
    <text evidence="3">The sequence shown here is derived from an EMBL/GenBank/DDBJ whole genome shotgun (WGS) entry which is preliminary data.</text>
</comment>
<reference evidence="3" key="1">
    <citation type="journal article" date="2020" name="bioRxiv">
        <title>Comparative genomics of Chlamydomonas.</title>
        <authorList>
            <person name="Craig R.J."/>
            <person name="Hasan A.R."/>
            <person name="Ness R.W."/>
            <person name="Keightley P.D."/>
        </authorList>
    </citation>
    <scope>NUCLEOTIDE SEQUENCE</scope>
    <source>
        <strain evidence="3">CCAP 11/70</strain>
    </source>
</reference>
<evidence type="ECO:0000313" key="3">
    <source>
        <dbReference type="EMBL" id="KAG2496947.1"/>
    </source>
</evidence>
<dbReference type="AlphaFoldDB" id="A0A836C2M0"/>
<keyword evidence="4" id="KW-1185">Reference proteome</keyword>
<sequence length="334" mass="35423">MCSDSLFGGCELNSGWVTTVAAPTTDTGKLIAYEQAATYKCESIKTEAECTKNSICEWFLGCSSSSTLLDPTWLRDKEFCSGSPIDKLVTCGINLKQSGCTGDCSWKTKAQITDATKNADVGGSDSNLPQTKAKLIDYLSKYMEWDQSYGDIDQYGGLCTPNWMWGQQLDDLANKAFKAEDFDSNIDEPAEEIEDDLIGTCAALTSYNERDGKCFDDNDTEADCNKMTGCAWDSFWDWCGAANPLYDTNDDYYKKFTAAQQKCSSLSSNCASAGTIAADVTKTDALTATKPTPTSGGSGGGGSGSGSPGAAGMASMSSLLMALGSALALVLAVL</sequence>
<protein>
    <submittedName>
        <fullName evidence="3">Uncharacterized protein</fullName>
    </submittedName>
</protein>
<accession>A0A836C2M0</accession>
<evidence type="ECO:0000256" key="1">
    <source>
        <dbReference type="SAM" id="MobiDB-lite"/>
    </source>
</evidence>
<dbReference type="Proteomes" id="UP000612055">
    <property type="component" value="Unassembled WGS sequence"/>
</dbReference>
<feature type="region of interest" description="Disordered" evidence="1">
    <location>
        <begin position="287"/>
        <end position="309"/>
    </location>
</feature>
<proteinExistence type="predicted"/>
<organism evidence="3 4">
    <name type="scientific">Edaphochlamys debaryana</name>
    <dbReference type="NCBI Taxonomy" id="47281"/>
    <lineage>
        <taxon>Eukaryota</taxon>
        <taxon>Viridiplantae</taxon>
        <taxon>Chlorophyta</taxon>
        <taxon>core chlorophytes</taxon>
        <taxon>Chlorophyceae</taxon>
        <taxon>CS clade</taxon>
        <taxon>Chlamydomonadales</taxon>
        <taxon>Chlamydomonadales incertae sedis</taxon>
        <taxon>Edaphochlamys</taxon>
    </lineage>
</organism>
<evidence type="ECO:0000256" key="2">
    <source>
        <dbReference type="SAM" id="Phobius"/>
    </source>
</evidence>
<gene>
    <name evidence="3" type="ORF">HYH03_004953</name>
</gene>
<keyword evidence="2" id="KW-0472">Membrane</keyword>
<feature type="compositionally biased region" description="Gly residues" evidence="1">
    <location>
        <begin position="296"/>
        <end position="309"/>
    </location>
</feature>
<keyword evidence="2" id="KW-1133">Transmembrane helix</keyword>
<keyword evidence="2" id="KW-0812">Transmembrane</keyword>